<reference evidence="5 6" key="1">
    <citation type="submission" date="2019-11" db="EMBL/GenBank/DDBJ databases">
        <title>Bacillus idriensis genome.</title>
        <authorList>
            <person name="Konopka E.N."/>
            <person name="Newman J.D."/>
        </authorList>
    </citation>
    <scope>NUCLEOTIDE SEQUENCE [LARGE SCALE GENOMIC DNA]</scope>
    <source>
        <strain evidence="5 6">DSM 19097</strain>
    </source>
</reference>
<accession>A0A6I2MHI2</accession>
<dbReference type="SMART" id="SM00345">
    <property type="entry name" value="HTH_GNTR"/>
    <property type="match status" value="1"/>
</dbReference>
<dbReference type="GO" id="GO:0003677">
    <property type="term" value="F:DNA binding"/>
    <property type="evidence" value="ECO:0007669"/>
    <property type="project" value="UniProtKB-KW"/>
</dbReference>
<dbReference type="InterPro" id="IPR000524">
    <property type="entry name" value="Tscrpt_reg_HTH_GntR"/>
</dbReference>
<gene>
    <name evidence="5" type="ORF">GJU41_21540</name>
</gene>
<name>A0A6I2MHI2_9BACI</name>
<keyword evidence="6" id="KW-1185">Reference proteome</keyword>
<dbReference type="RefSeq" id="WP_070878690.1">
    <property type="nucleotide sequence ID" value="NZ_CAJFZX010000016.1"/>
</dbReference>
<dbReference type="EMBL" id="WKKF01000013">
    <property type="protein sequence ID" value="MRX56536.1"/>
    <property type="molecule type" value="Genomic_DNA"/>
</dbReference>
<feature type="domain" description="HTH gntR-type" evidence="4">
    <location>
        <begin position="9"/>
        <end position="77"/>
    </location>
</feature>
<evidence type="ECO:0000313" key="6">
    <source>
        <dbReference type="Proteomes" id="UP000441585"/>
    </source>
</evidence>
<dbReference type="PANTHER" id="PTHR38445">
    <property type="entry name" value="HTH-TYPE TRANSCRIPTIONAL REPRESSOR YTRA"/>
    <property type="match status" value="1"/>
</dbReference>
<keyword evidence="2" id="KW-0238">DNA-binding</keyword>
<dbReference type="PROSITE" id="PS50949">
    <property type="entry name" value="HTH_GNTR"/>
    <property type="match status" value="1"/>
</dbReference>
<keyword evidence="1" id="KW-0805">Transcription regulation</keyword>
<evidence type="ECO:0000256" key="3">
    <source>
        <dbReference type="ARBA" id="ARBA00023163"/>
    </source>
</evidence>
<dbReference type="AlphaFoldDB" id="A0A6I2MHI2"/>
<dbReference type="InterPro" id="IPR036388">
    <property type="entry name" value="WH-like_DNA-bd_sf"/>
</dbReference>
<dbReference type="CDD" id="cd07377">
    <property type="entry name" value="WHTH_GntR"/>
    <property type="match status" value="1"/>
</dbReference>
<dbReference type="InterPro" id="IPR036390">
    <property type="entry name" value="WH_DNA-bd_sf"/>
</dbReference>
<organism evidence="5 6">
    <name type="scientific">Metabacillus idriensis</name>
    <dbReference type="NCBI Taxonomy" id="324768"/>
    <lineage>
        <taxon>Bacteria</taxon>
        <taxon>Bacillati</taxon>
        <taxon>Bacillota</taxon>
        <taxon>Bacilli</taxon>
        <taxon>Bacillales</taxon>
        <taxon>Bacillaceae</taxon>
        <taxon>Metabacillus</taxon>
    </lineage>
</organism>
<dbReference type="PANTHER" id="PTHR38445:SF10">
    <property type="entry name" value="GNTR-FAMILY TRANSCRIPTIONAL REGULATOR"/>
    <property type="match status" value="1"/>
</dbReference>
<dbReference type="Pfam" id="PF00392">
    <property type="entry name" value="GntR"/>
    <property type="match status" value="1"/>
</dbReference>
<evidence type="ECO:0000256" key="1">
    <source>
        <dbReference type="ARBA" id="ARBA00023015"/>
    </source>
</evidence>
<dbReference type="GO" id="GO:0003700">
    <property type="term" value="F:DNA-binding transcription factor activity"/>
    <property type="evidence" value="ECO:0007669"/>
    <property type="project" value="InterPro"/>
</dbReference>
<evidence type="ECO:0000259" key="4">
    <source>
        <dbReference type="PROSITE" id="PS50949"/>
    </source>
</evidence>
<evidence type="ECO:0000313" key="5">
    <source>
        <dbReference type="EMBL" id="MRX56536.1"/>
    </source>
</evidence>
<dbReference type="SUPFAM" id="SSF46785">
    <property type="entry name" value="Winged helix' DNA-binding domain"/>
    <property type="match status" value="1"/>
</dbReference>
<sequence>MNPFLDTDRPIFQQIAEQIEDDIINGMVQEGERIPSTNEFAAHYQINPATAAKGINQLVEKGILFKKRGIGMFVAEGAKGILTLKRKEQFYETFILPLKKEAAKLNISVNDLKEMLEKGSGHNEG</sequence>
<dbReference type="Proteomes" id="UP000441585">
    <property type="component" value="Unassembled WGS sequence"/>
</dbReference>
<keyword evidence="3" id="KW-0804">Transcription</keyword>
<protein>
    <submittedName>
        <fullName evidence="5">GntR family transcriptional regulator</fullName>
    </submittedName>
</protein>
<dbReference type="Gene3D" id="1.10.10.10">
    <property type="entry name" value="Winged helix-like DNA-binding domain superfamily/Winged helix DNA-binding domain"/>
    <property type="match status" value="1"/>
</dbReference>
<proteinExistence type="predicted"/>
<comment type="caution">
    <text evidence="5">The sequence shown here is derived from an EMBL/GenBank/DDBJ whole genome shotgun (WGS) entry which is preliminary data.</text>
</comment>
<evidence type="ECO:0000256" key="2">
    <source>
        <dbReference type="ARBA" id="ARBA00023125"/>
    </source>
</evidence>